<dbReference type="RefSeq" id="WP_310897051.1">
    <property type="nucleotide sequence ID" value="NZ_JAMQOM010000005.1"/>
</dbReference>
<dbReference type="Proteomes" id="UP001253439">
    <property type="component" value="Unassembled WGS sequence"/>
</dbReference>
<keyword evidence="4" id="KW-1185">Reference proteome</keyword>
<evidence type="ECO:0000256" key="2">
    <source>
        <dbReference type="SAM" id="MobiDB-lite"/>
    </source>
</evidence>
<feature type="region of interest" description="Disordered" evidence="2">
    <location>
        <begin position="1"/>
        <end position="60"/>
    </location>
</feature>
<protein>
    <submittedName>
        <fullName evidence="3">Uncharacterized protein</fullName>
    </submittedName>
</protein>
<proteinExistence type="predicted"/>
<dbReference type="AlphaFoldDB" id="A0AAE4EYC5"/>
<feature type="compositionally biased region" description="Acidic residues" evidence="2">
    <location>
        <begin position="9"/>
        <end position="26"/>
    </location>
</feature>
<evidence type="ECO:0000256" key="1">
    <source>
        <dbReference type="SAM" id="Coils"/>
    </source>
</evidence>
<dbReference type="EMBL" id="JAMQOM010000005">
    <property type="protein sequence ID" value="MDS0222435.1"/>
    <property type="molecule type" value="Genomic_DNA"/>
</dbReference>
<evidence type="ECO:0000313" key="3">
    <source>
        <dbReference type="EMBL" id="MDS0222435.1"/>
    </source>
</evidence>
<dbReference type="InterPro" id="IPR058276">
    <property type="entry name" value="DUF7970"/>
</dbReference>
<keyword evidence="1" id="KW-0175">Coiled coil</keyword>
<comment type="caution">
    <text evidence="3">The sequence shown here is derived from an EMBL/GenBank/DDBJ whole genome shotgun (WGS) entry which is preliminary data.</text>
</comment>
<reference evidence="3 4" key="1">
    <citation type="submission" date="2022-06" db="EMBL/GenBank/DDBJ databases">
        <title>Haloarcula sp. a new haloarchaeum isolate from saline soil.</title>
        <authorList>
            <person name="Strakova D."/>
            <person name="Galisteo C."/>
            <person name="Sanchez-Porro C."/>
            <person name="Ventosa A."/>
        </authorList>
    </citation>
    <scope>NUCLEOTIDE SEQUENCE [LARGE SCALE GENOMIC DNA]</scope>
    <source>
        <strain evidence="3 4">S1AR25-5A</strain>
    </source>
</reference>
<sequence>MKEGPGEDPFADDSNDDTQADPEPEPVTDTPISDEPTTDPADPITEPESDTNTDMSTDQIPYVIRRQTVKEDRDNEHVAFLRDEYAELEDQIRADVADELDMRPKDVSVTDLREAFVELAAENPAAVATILENWGYEHLK</sequence>
<name>A0AAE4EYC5_9EURY</name>
<feature type="coiled-coil region" evidence="1">
    <location>
        <begin position="71"/>
        <end position="98"/>
    </location>
</feature>
<gene>
    <name evidence="3" type="ORF">NDI54_13895</name>
</gene>
<organism evidence="3 4">
    <name type="scientific">Haloarcula terrestris</name>
    <dbReference type="NCBI Taxonomy" id="2950533"/>
    <lineage>
        <taxon>Archaea</taxon>
        <taxon>Methanobacteriati</taxon>
        <taxon>Methanobacteriota</taxon>
        <taxon>Stenosarchaea group</taxon>
        <taxon>Halobacteria</taxon>
        <taxon>Halobacteriales</taxon>
        <taxon>Haloarculaceae</taxon>
        <taxon>Haloarcula</taxon>
    </lineage>
</organism>
<evidence type="ECO:0000313" key="4">
    <source>
        <dbReference type="Proteomes" id="UP001253439"/>
    </source>
</evidence>
<dbReference type="Pfam" id="PF25925">
    <property type="entry name" value="DUF7970"/>
    <property type="match status" value="1"/>
</dbReference>
<accession>A0AAE4EYC5</accession>